<keyword evidence="6" id="KW-1185">Reference proteome</keyword>
<organism evidence="5 6">
    <name type="scientific">Teratosphaeria destructans</name>
    <dbReference type="NCBI Taxonomy" id="418781"/>
    <lineage>
        <taxon>Eukaryota</taxon>
        <taxon>Fungi</taxon>
        <taxon>Dikarya</taxon>
        <taxon>Ascomycota</taxon>
        <taxon>Pezizomycotina</taxon>
        <taxon>Dothideomycetes</taxon>
        <taxon>Dothideomycetidae</taxon>
        <taxon>Mycosphaerellales</taxon>
        <taxon>Teratosphaeriaceae</taxon>
        <taxon>Teratosphaeria</taxon>
    </lineage>
</organism>
<gene>
    <name evidence="5" type="ORF">Tdes44962_MAKER04180</name>
</gene>
<dbReference type="Pfam" id="PF14226">
    <property type="entry name" value="DIOX_N"/>
    <property type="match status" value="1"/>
</dbReference>
<dbReference type="GO" id="GO:0044283">
    <property type="term" value="P:small molecule biosynthetic process"/>
    <property type="evidence" value="ECO:0007669"/>
    <property type="project" value="UniProtKB-ARBA"/>
</dbReference>
<reference evidence="5 6" key="1">
    <citation type="journal article" date="2018" name="IMA Fungus">
        <title>IMA Genome-F 10: Nine draft genome sequences of Claviceps purpurea s.lat., including C. arundinis, C. humidiphila, and C. cf. spartinae, pseudomolecules for the pitch canker pathogen Fusarium circinatum, draft genome of Davidsoniella eucalypti, Grosmannia galeiformis, Quambalaria eucalypti, and Teratosphaeria destructans.</title>
        <authorList>
            <person name="Wingfield B.D."/>
            <person name="Liu M."/>
            <person name="Nguyen H.D."/>
            <person name="Lane F.A."/>
            <person name="Morgan S.W."/>
            <person name="De Vos L."/>
            <person name="Wilken P.M."/>
            <person name="Duong T.A."/>
            <person name="Aylward J."/>
            <person name="Coetzee M.P."/>
            <person name="Dadej K."/>
            <person name="De Beer Z.W."/>
            <person name="Findlay W."/>
            <person name="Havenga M."/>
            <person name="Kolarik M."/>
            <person name="Menzies J.G."/>
            <person name="Naidoo K."/>
            <person name="Pochopski O."/>
            <person name="Shoukouhi P."/>
            <person name="Santana Q.C."/>
            <person name="Seifert K.A."/>
            <person name="Soal N."/>
            <person name="Steenkamp E.T."/>
            <person name="Tatham C.T."/>
            <person name="van der Nest M.A."/>
            <person name="Wingfield M.J."/>
        </authorList>
    </citation>
    <scope>NUCLEOTIDE SEQUENCE [LARGE SCALE GENOMIC DNA]</scope>
    <source>
        <strain evidence="5">CMW44962</strain>
    </source>
</reference>
<reference evidence="5 6" key="2">
    <citation type="journal article" date="2021" name="Curr. Genet.">
        <title>Genetic response to nitrogen starvation in the aggressive Eucalyptus foliar pathogen Teratosphaeria destructans.</title>
        <authorList>
            <person name="Havenga M."/>
            <person name="Wingfield B.D."/>
            <person name="Wingfield M.J."/>
            <person name="Dreyer L.L."/>
            <person name="Roets F."/>
            <person name="Aylward J."/>
        </authorList>
    </citation>
    <scope>NUCLEOTIDE SEQUENCE [LARGE SCALE GENOMIC DNA]</scope>
    <source>
        <strain evidence="5">CMW44962</strain>
    </source>
</reference>
<dbReference type="GO" id="GO:0046872">
    <property type="term" value="F:metal ion binding"/>
    <property type="evidence" value="ECO:0007669"/>
    <property type="project" value="UniProtKB-KW"/>
</dbReference>
<proteinExistence type="inferred from homology"/>
<feature type="domain" description="Fe2OG dioxygenase" evidence="4">
    <location>
        <begin position="217"/>
        <end position="322"/>
    </location>
</feature>
<keyword evidence="2" id="KW-0560">Oxidoreductase</keyword>
<keyword evidence="2" id="KW-0408">Iron</keyword>
<dbReference type="Gene3D" id="2.60.120.330">
    <property type="entry name" value="B-lactam Antibiotic, Isopenicillin N Synthase, Chain"/>
    <property type="match status" value="1"/>
</dbReference>
<evidence type="ECO:0000313" key="6">
    <source>
        <dbReference type="Proteomes" id="UP001138500"/>
    </source>
</evidence>
<evidence type="ECO:0000256" key="3">
    <source>
        <dbReference type="SAM" id="MobiDB-lite"/>
    </source>
</evidence>
<dbReference type="OrthoDB" id="288590at2759"/>
<dbReference type="InterPro" id="IPR005123">
    <property type="entry name" value="Oxoglu/Fe-dep_dioxygenase_dom"/>
</dbReference>
<dbReference type="InterPro" id="IPR027443">
    <property type="entry name" value="IPNS-like_sf"/>
</dbReference>
<protein>
    <submittedName>
        <fullName evidence="5">UPF0676 protein</fullName>
    </submittedName>
</protein>
<comment type="similarity">
    <text evidence="1 2">Belongs to the iron/ascorbate-dependent oxidoreductase family.</text>
</comment>
<dbReference type="EMBL" id="RIBY02002112">
    <property type="protein sequence ID" value="KAH9825478.1"/>
    <property type="molecule type" value="Genomic_DNA"/>
</dbReference>
<dbReference type="InterPro" id="IPR050231">
    <property type="entry name" value="Iron_ascorbate_oxido_reductase"/>
</dbReference>
<evidence type="ECO:0000256" key="1">
    <source>
        <dbReference type="ARBA" id="ARBA00008056"/>
    </source>
</evidence>
<accession>A0A9W7SNL2</accession>
<dbReference type="AlphaFoldDB" id="A0A9W7SNL2"/>
<keyword evidence="2" id="KW-0479">Metal-binding</keyword>
<evidence type="ECO:0000313" key="5">
    <source>
        <dbReference type="EMBL" id="KAH9825478.1"/>
    </source>
</evidence>
<dbReference type="FunFam" id="2.60.120.330:FF:000045">
    <property type="entry name" value="Oxidoreductase, 2OG-Fe(II) oxygenase family, putative"/>
    <property type="match status" value="1"/>
</dbReference>
<dbReference type="PANTHER" id="PTHR47990">
    <property type="entry name" value="2-OXOGLUTARATE (2OG) AND FE(II)-DEPENDENT OXYGENASE SUPERFAMILY PROTEIN-RELATED"/>
    <property type="match status" value="1"/>
</dbReference>
<dbReference type="InterPro" id="IPR044861">
    <property type="entry name" value="IPNS-like_FE2OG_OXY"/>
</dbReference>
<sequence>MYGTDDCMIGSHEGDEGLMFHDLPPFPENVPTAPLLRLSLDKLVNGDEVEQERLWRACCDVGFFYLDLRDSRTSKRDSVNLISEEDVNGDALLTHADALFELGNKLFDLPIEEKQKYDLKPRGSYFGYKAAGAGVVDKHGTRDRVEWYNISKDDILGVSSERLPAPEILQDEGNRALLRRHMQRSHAIVQMLLSQINGRLGLRPFTLQNLHKITSNSGDQIRIVRSPPQPDQDDTKKSLGQHTDFGSITILFNRLGGLQILPPNSDQWSYVKPLKHHCIVNLGDAMVKFSAGILRSNLHRVVNPPGKQAGTTRMSLVYFARPEDGVLMKALEGSERVEEARRVNGVGEEEDVTAKNWILRRALGRRVGGDYENSGGSEGDRVKS</sequence>
<dbReference type="SUPFAM" id="SSF51197">
    <property type="entry name" value="Clavaminate synthase-like"/>
    <property type="match status" value="1"/>
</dbReference>
<dbReference type="InterPro" id="IPR026992">
    <property type="entry name" value="DIOX_N"/>
</dbReference>
<dbReference type="Proteomes" id="UP001138500">
    <property type="component" value="Unassembled WGS sequence"/>
</dbReference>
<dbReference type="GO" id="GO:0016491">
    <property type="term" value="F:oxidoreductase activity"/>
    <property type="evidence" value="ECO:0007669"/>
    <property type="project" value="UniProtKB-KW"/>
</dbReference>
<feature type="region of interest" description="Disordered" evidence="3">
    <location>
        <begin position="218"/>
        <end position="241"/>
    </location>
</feature>
<evidence type="ECO:0000259" key="4">
    <source>
        <dbReference type="PROSITE" id="PS51471"/>
    </source>
</evidence>
<evidence type="ECO:0000256" key="2">
    <source>
        <dbReference type="RuleBase" id="RU003682"/>
    </source>
</evidence>
<comment type="caution">
    <text evidence="5">The sequence shown here is derived from an EMBL/GenBank/DDBJ whole genome shotgun (WGS) entry which is preliminary data.</text>
</comment>
<dbReference type="PROSITE" id="PS51471">
    <property type="entry name" value="FE2OG_OXY"/>
    <property type="match status" value="1"/>
</dbReference>
<name>A0A9W7SNL2_9PEZI</name>
<dbReference type="Pfam" id="PF03171">
    <property type="entry name" value="2OG-FeII_Oxy"/>
    <property type="match status" value="1"/>
</dbReference>